<reference evidence="3" key="1">
    <citation type="journal article" date="2018" name="Front. Microbiol.">
        <title>Genome-Based Analysis Reveals the Taxonomy and Diversity of the Family Idiomarinaceae.</title>
        <authorList>
            <person name="Liu Y."/>
            <person name="Lai Q."/>
            <person name="Shao Z."/>
        </authorList>
    </citation>
    <scope>NUCLEOTIDE SEQUENCE [LARGE SCALE GENOMIC DNA]</scope>
    <source>
        <strain evidence="3">908033</strain>
    </source>
</reference>
<dbReference type="OrthoDB" id="9785076at2"/>
<gene>
    <name evidence="2" type="ORF">CWE24_04175</name>
</gene>
<proteinExistence type="predicted"/>
<keyword evidence="3" id="KW-1185">Reference proteome</keyword>
<protein>
    <submittedName>
        <fullName evidence="2">Alpha/beta hydrolase</fullName>
    </submittedName>
</protein>
<dbReference type="InterPro" id="IPR029058">
    <property type="entry name" value="AB_hydrolase_fold"/>
</dbReference>
<comment type="caution">
    <text evidence="2">The sequence shown here is derived from an EMBL/GenBank/DDBJ whole genome shotgun (WGS) entry which is preliminary data.</text>
</comment>
<feature type="domain" description="Serine aminopeptidase S33" evidence="1">
    <location>
        <begin position="27"/>
        <end position="163"/>
    </location>
</feature>
<evidence type="ECO:0000259" key="1">
    <source>
        <dbReference type="Pfam" id="PF12146"/>
    </source>
</evidence>
<dbReference type="GO" id="GO:0016787">
    <property type="term" value="F:hydrolase activity"/>
    <property type="evidence" value="ECO:0007669"/>
    <property type="project" value="UniProtKB-KW"/>
</dbReference>
<sequence>MMQQPKRITLNTAPQRDIVAYQWQAEAPRAVIIMAPAMAVPQAYYQHFCNWLAAQGFHVISFDYYGIGASVDKPLSQLSTSITDWATYDAAAIIDYATSNYPQLPLLWFAHSIGGQLFGMIPNHNAVQHMITVATGTGFWKDTKPQLKYKSWLLWRAITPWLIPLRGYFPGRALGIVGNVPAKAMQQWRRWCLHPDYLVGAENLYQRYAEVKTPITSLAFSDDELLTERNITAMHNFYKTAVQQRHVITPEQIGTRRIGHFSVFRPSYQDYWPELFQQHIEKALAPSAFRS</sequence>
<dbReference type="AlphaFoldDB" id="A0A432XLU8"/>
<organism evidence="2 3">
    <name type="scientific">Pseudidiomarina donghaiensis</name>
    <dbReference type="NCBI Taxonomy" id="519452"/>
    <lineage>
        <taxon>Bacteria</taxon>
        <taxon>Pseudomonadati</taxon>
        <taxon>Pseudomonadota</taxon>
        <taxon>Gammaproteobacteria</taxon>
        <taxon>Alteromonadales</taxon>
        <taxon>Idiomarinaceae</taxon>
        <taxon>Pseudidiomarina</taxon>
    </lineage>
</organism>
<dbReference type="EMBL" id="PIPU01000001">
    <property type="protein sequence ID" value="RUO49680.1"/>
    <property type="molecule type" value="Genomic_DNA"/>
</dbReference>
<dbReference type="Proteomes" id="UP000286985">
    <property type="component" value="Unassembled WGS sequence"/>
</dbReference>
<dbReference type="Pfam" id="PF12146">
    <property type="entry name" value="Hydrolase_4"/>
    <property type="match status" value="1"/>
</dbReference>
<evidence type="ECO:0000313" key="2">
    <source>
        <dbReference type="EMBL" id="RUO49680.1"/>
    </source>
</evidence>
<dbReference type="PIRSF" id="PIRSF037442">
    <property type="entry name" value="UCP037442_abhydr"/>
    <property type="match status" value="1"/>
</dbReference>
<evidence type="ECO:0000313" key="3">
    <source>
        <dbReference type="Proteomes" id="UP000286985"/>
    </source>
</evidence>
<dbReference type="Gene3D" id="3.40.50.1820">
    <property type="entry name" value="alpha/beta hydrolase"/>
    <property type="match status" value="1"/>
</dbReference>
<dbReference type="SUPFAM" id="SSF53474">
    <property type="entry name" value="alpha/beta-Hydrolases"/>
    <property type="match status" value="1"/>
</dbReference>
<dbReference type="InterPro" id="IPR022742">
    <property type="entry name" value="Hydrolase_4"/>
</dbReference>
<accession>A0A432XLU8</accession>
<dbReference type="STRING" id="519452.SAMN04488139_0974"/>
<dbReference type="InterPro" id="IPR017208">
    <property type="entry name" value="UCP037442_abhydr"/>
</dbReference>
<keyword evidence="2" id="KW-0378">Hydrolase</keyword>
<name>A0A432XLU8_9GAMM</name>